<comment type="caution">
    <text evidence="2">The sequence shown here is derived from an EMBL/GenBank/DDBJ whole genome shotgun (WGS) entry which is preliminary data.</text>
</comment>
<evidence type="ECO:0000313" key="2">
    <source>
        <dbReference type="EMBL" id="KAL3686246.1"/>
    </source>
</evidence>
<name>A0ABD3H801_9MARC</name>
<reference evidence="2 3" key="1">
    <citation type="submission" date="2024-09" db="EMBL/GenBank/DDBJ databases">
        <title>Chromosome-scale assembly of Riccia sorocarpa.</title>
        <authorList>
            <person name="Paukszto L."/>
        </authorList>
    </citation>
    <scope>NUCLEOTIDE SEQUENCE [LARGE SCALE GENOMIC DNA]</scope>
    <source>
        <strain evidence="2">LP-2024</strain>
        <tissue evidence="2">Aerial parts of the thallus</tissue>
    </source>
</reference>
<evidence type="ECO:0000313" key="3">
    <source>
        <dbReference type="Proteomes" id="UP001633002"/>
    </source>
</evidence>
<dbReference type="Proteomes" id="UP001633002">
    <property type="component" value="Unassembled WGS sequence"/>
</dbReference>
<accession>A0ABD3H801</accession>
<organism evidence="2 3">
    <name type="scientific">Riccia sorocarpa</name>
    <dbReference type="NCBI Taxonomy" id="122646"/>
    <lineage>
        <taxon>Eukaryota</taxon>
        <taxon>Viridiplantae</taxon>
        <taxon>Streptophyta</taxon>
        <taxon>Embryophyta</taxon>
        <taxon>Marchantiophyta</taxon>
        <taxon>Marchantiopsida</taxon>
        <taxon>Marchantiidae</taxon>
        <taxon>Marchantiales</taxon>
        <taxon>Ricciaceae</taxon>
        <taxon>Riccia</taxon>
    </lineage>
</organism>
<dbReference type="AlphaFoldDB" id="A0ABD3H801"/>
<evidence type="ECO:0000256" key="1">
    <source>
        <dbReference type="SAM" id="MobiDB-lite"/>
    </source>
</evidence>
<proteinExistence type="predicted"/>
<feature type="region of interest" description="Disordered" evidence="1">
    <location>
        <begin position="99"/>
        <end position="122"/>
    </location>
</feature>
<evidence type="ECO:0008006" key="4">
    <source>
        <dbReference type="Google" id="ProtNLM"/>
    </source>
</evidence>
<dbReference type="EMBL" id="JBJQOH010000006">
    <property type="protein sequence ID" value="KAL3686246.1"/>
    <property type="molecule type" value="Genomic_DNA"/>
</dbReference>
<keyword evidence="3" id="KW-1185">Reference proteome</keyword>
<protein>
    <recommendedName>
        <fullName evidence="4">4Fe-4S ferredoxin-type domain-containing protein</fullName>
    </recommendedName>
</protein>
<gene>
    <name evidence="2" type="ORF">R1sor_004268</name>
</gene>
<sequence length="646" mass="71471">MMDSDQTSVRLPCASSGQCEILQPDSGSASVDVREIFLAIRFSLGPGSILVSRSVKTESGEDAILSINPQTSSTGSYWTLLKGSTNIVYGNRVCRNVDAPSEHDSGGVQEDNSSVDVRPSEARPITPVTSENLISPYVGWRGVQQDPFLLSAFDAVMSVSRANELGKLDLASFTFERVPELPRTYNGNFIFELPPVSAEEATKRNGFRAGMDRRQDCYLWTRLITTEAGHGRKKMYEISQISCVGFLKCANLACPYKARHGTPNVTDWPTGVHRSKKYSPGDFVPNDGHKCLHCTCRALCVEACPAKMFFVLPSKGKKTSPSSEQGSHMSRCVVHVGMHCHPSRTAAPRHLVDLVQVTVKEEFNKSPRSSPSVLRKKATASVIDKVVNTELTPDMTEEERTTLFQGIASVANPDKVLNMIKSIKRSNPPLGELSEIASMQQNTMYRTLQRSLFPGQADKDSRCFVLKMGAKGKGSGVDTVNRMRPGGDLGEARVMWDVMWRIDSKWCTMGIHVYNHVVRCLTTIAICELKAEDQESMEIPWIQLNNVMVENGHQPAEFYGFMSDNAEAGWIAVRKVFWNGLQKPERDRGMVERGKRYNIESKGDAWLVVLVGFKSSTMGEFYARGMSGPYSCSCISKTAVLAVIQN</sequence>